<evidence type="ECO:0000313" key="3">
    <source>
        <dbReference type="Proteomes" id="UP001142489"/>
    </source>
</evidence>
<dbReference type="EMBL" id="JAPFRF010000021">
    <property type="protein sequence ID" value="KAJ7305951.1"/>
    <property type="molecule type" value="Genomic_DNA"/>
</dbReference>
<organism evidence="2 3">
    <name type="scientific">Phrynocephalus forsythii</name>
    <dbReference type="NCBI Taxonomy" id="171643"/>
    <lineage>
        <taxon>Eukaryota</taxon>
        <taxon>Metazoa</taxon>
        <taxon>Chordata</taxon>
        <taxon>Craniata</taxon>
        <taxon>Vertebrata</taxon>
        <taxon>Euteleostomi</taxon>
        <taxon>Lepidosauria</taxon>
        <taxon>Squamata</taxon>
        <taxon>Bifurcata</taxon>
        <taxon>Unidentata</taxon>
        <taxon>Episquamata</taxon>
        <taxon>Toxicofera</taxon>
        <taxon>Iguania</taxon>
        <taxon>Acrodonta</taxon>
        <taxon>Agamidae</taxon>
        <taxon>Agaminae</taxon>
        <taxon>Phrynocephalus</taxon>
    </lineage>
</organism>
<keyword evidence="1" id="KW-0732">Signal</keyword>
<name>A0A9Q1ARR7_9SAUR</name>
<comment type="caution">
    <text evidence="2">The sequence shown here is derived from an EMBL/GenBank/DDBJ whole genome shotgun (WGS) entry which is preliminary data.</text>
</comment>
<feature type="chain" id="PRO_5040353923" evidence="1">
    <location>
        <begin position="17"/>
        <end position="120"/>
    </location>
</feature>
<proteinExistence type="predicted"/>
<dbReference type="AlphaFoldDB" id="A0A9Q1ARR7"/>
<protein>
    <submittedName>
        <fullName evidence="2">Uncharacterized protein</fullName>
    </submittedName>
</protein>
<keyword evidence="3" id="KW-1185">Reference proteome</keyword>
<evidence type="ECO:0000256" key="1">
    <source>
        <dbReference type="SAM" id="SignalP"/>
    </source>
</evidence>
<gene>
    <name evidence="2" type="ORF">JRQ81_010317</name>
</gene>
<reference evidence="2" key="1">
    <citation type="journal article" date="2023" name="DNA Res.">
        <title>Chromosome-level genome assembly of Phrynocephalus forsythii using third-generation DNA sequencing and Hi-C analysis.</title>
        <authorList>
            <person name="Qi Y."/>
            <person name="Zhao W."/>
            <person name="Zhao Y."/>
            <person name="Niu C."/>
            <person name="Cao S."/>
            <person name="Zhang Y."/>
        </authorList>
    </citation>
    <scope>NUCLEOTIDE SEQUENCE</scope>
    <source>
        <tissue evidence="2">Muscle</tissue>
    </source>
</reference>
<accession>A0A9Q1ARR7</accession>
<evidence type="ECO:0000313" key="2">
    <source>
        <dbReference type="EMBL" id="KAJ7305951.1"/>
    </source>
</evidence>
<sequence>MSTFPFMFFLFPPVQRLAVVTGPSRPLKNITSIVPDSNKPAHQEAKFMTSTGRNPFSPCFRMSRIDNEIIIQDGSSHFVFQHKVCGFGAGESHREMVFIVAIADDISPKEATDADFQRLR</sequence>
<dbReference type="Proteomes" id="UP001142489">
    <property type="component" value="Unassembled WGS sequence"/>
</dbReference>
<feature type="signal peptide" evidence="1">
    <location>
        <begin position="1"/>
        <end position="16"/>
    </location>
</feature>